<dbReference type="EMBL" id="KN847492">
    <property type="protein sequence ID" value="KIW21201.1"/>
    <property type="molecule type" value="Genomic_DNA"/>
</dbReference>
<feature type="chain" id="PRO_5002237383" description="N-acetylglucosaminylphosphatidylinositol deacetylase" evidence="4">
    <location>
        <begin position="26"/>
        <end position="366"/>
    </location>
</feature>
<feature type="compositionally biased region" description="Low complexity" evidence="3">
    <location>
        <begin position="174"/>
        <end position="197"/>
    </location>
</feature>
<dbReference type="STRING" id="91928.A0A0D1Z0Q6"/>
<dbReference type="AlphaFoldDB" id="A0A0D1Z0Q6"/>
<dbReference type="SUPFAM" id="SSF102588">
    <property type="entry name" value="LmbE-like"/>
    <property type="match status" value="2"/>
</dbReference>
<dbReference type="GeneID" id="27328864"/>
<dbReference type="EC" id="3.5.1.89" evidence="2"/>
<dbReference type="PANTHER" id="PTHR12993">
    <property type="entry name" value="N-ACETYLGLUCOSAMINYL-PHOSPHATIDYLINOSITOL DE-N-ACETYLASE-RELATED"/>
    <property type="match status" value="1"/>
</dbReference>
<dbReference type="GO" id="GO:0005783">
    <property type="term" value="C:endoplasmic reticulum"/>
    <property type="evidence" value="ECO:0007669"/>
    <property type="project" value="TreeGrafter"/>
</dbReference>
<evidence type="ECO:0000313" key="6">
    <source>
        <dbReference type="Proteomes" id="UP000053328"/>
    </source>
</evidence>
<dbReference type="Gene3D" id="3.40.50.10320">
    <property type="entry name" value="LmbE-like"/>
    <property type="match status" value="2"/>
</dbReference>
<dbReference type="InterPro" id="IPR003737">
    <property type="entry name" value="GlcNAc_PI_deacetylase-related"/>
</dbReference>
<dbReference type="GO" id="GO:0006506">
    <property type="term" value="P:GPI anchor biosynthetic process"/>
    <property type="evidence" value="ECO:0007669"/>
    <property type="project" value="UniProtKB-UniPathway"/>
</dbReference>
<gene>
    <name evidence="5" type="ORF">PV08_01781</name>
</gene>
<dbReference type="HOGENOM" id="CLU_034979_0_0_1"/>
<dbReference type="VEuPathDB" id="FungiDB:PV08_01781"/>
<dbReference type="GO" id="GO:0016020">
    <property type="term" value="C:membrane"/>
    <property type="evidence" value="ECO:0007669"/>
    <property type="project" value="GOC"/>
</dbReference>
<evidence type="ECO:0000256" key="4">
    <source>
        <dbReference type="SAM" id="SignalP"/>
    </source>
</evidence>
<proteinExistence type="inferred from homology"/>
<dbReference type="UniPathway" id="UPA00196"/>
<evidence type="ECO:0000256" key="1">
    <source>
        <dbReference type="ARBA" id="ARBA00006066"/>
    </source>
</evidence>
<accession>A0A0D1Z0Q6</accession>
<feature type="signal peptide" evidence="4">
    <location>
        <begin position="1"/>
        <end position="25"/>
    </location>
</feature>
<keyword evidence="6" id="KW-1185">Reference proteome</keyword>
<comment type="similarity">
    <text evidence="1">Belongs to the PIGL family.</text>
</comment>
<keyword evidence="4" id="KW-0732">Signal</keyword>
<name>A0A0D1Z0Q6_9EURO</name>
<evidence type="ECO:0000256" key="2">
    <source>
        <dbReference type="ARBA" id="ARBA00012176"/>
    </source>
</evidence>
<protein>
    <recommendedName>
        <fullName evidence="2">N-acetylglucosaminylphosphatidylinositol deacetylase</fullName>
        <ecNumber evidence="2">3.5.1.89</ecNumber>
    </recommendedName>
</protein>
<dbReference type="GO" id="GO:0000225">
    <property type="term" value="F:N-acetylglucosaminylphosphatidylinositol deacetylase activity"/>
    <property type="evidence" value="ECO:0007669"/>
    <property type="project" value="UniProtKB-EC"/>
</dbReference>
<dbReference type="PANTHER" id="PTHR12993:SF11">
    <property type="entry name" value="N-ACETYLGLUCOSAMINYL-PHOSPHATIDYLINOSITOL DE-N-ACETYLASE"/>
    <property type="match status" value="1"/>
</dbReference>
<dbReference type="OrthoDB" id="440160at2759"/>
<evidence type="ECO:0000256" key="3">
    <source>
        <dbReference type="SAM" id="MobiDB-lite"/>
    </source>
</evidence>
<feature type="compositionally biased region" description="Basic and acidic residues" evidence="3">
    <location>
        <begin position="160"/>
        <end position="169"/>
    </location>
</feature>
<organism evidence="5 6">
    <name type="scientific">Exophiala spinifera</name>
    <dbReference type="NCBI Taxonomy" id="91928"/>
    <lineage>
        <taxon>Eukaryota</taxon>
        <taxon>Fungi</taxon>
        <taxon>Dikarya</taxon>
        <taxon>Ascomycota</taxon>
        <taxon>Pezizomycotina</taxon>
        <taxon>Eurotiomycetes</taxon>
        <taxon>Chaetothyriomycetidae</taxon>
        <taxon>Chaetothyriales</taxon>
        <taxon>Herpotrichiellaceae</taxon>
        <taxon>Exophiala</taxon>
    </lineage>
</organism>
<dbReference type="InterPro" id="IPR024078">
    <property type="entry name" value="LmbE-like_dom_sf"/>
</dbReference>
<sequence>MNGTTILTLSLVPVLFFALWHITAASVPPIPQSMRNKRIILLIAHPDDESMFFNPTLQALTHPSLQNHLKILCMSTGNADGIGDKRRLELEKAAVQLGLRRREDVYVLDDERFQDGMDQVWKPEDIVRVLASAFAPHLNTTPSSQSPAAVASSTSTSTPSKDKDKDKDKRKSKAPSSKTTKQPSSTSSVSTSNPSAPAGPLASIDVLITFDDHGISNHPNHIALFHGAKLFLERIMHGHSGYACPVSLYTLPTVNIVRKYSFILDAVPTMLSGIYGAVFSNISGMVSRSTSGRGSALGTASRGSGAAHRDNPGLLVFVNDIPRYWRARAAMTQGHASQMVWFRWGWIGLGRYMVVNDLKAEKIVGT</sequence>
<dbReference type="Pfam" id="PF02585">
    <property type="entry name" value="PIG-L"/>
    <property type="match status" value="1"/>
</dbReference>
<feature type="compositionally biased region" description="Low complexity" evidence="3">
    <location>
        <begin position="141"/>
        <end position="159"/>
    </location>
</feature>
<evidence type="ECO:0000313" key="5">
    <source>
        <dbReference type="EMBL" id="KIW21201.1"/>
    </source>
</evidence>
<feature type="region of interest" description="Disordered" evidence="3">
    <location>
        <begin position="138"/>
        <end position="197"/>
    </location>
</feature>
<reference evidence="5 6" key="1">
    <citation type="submission" date="2015-01" db="EMBL/GenBank/DDBJ databases">
        <title>The Genome Sequence of Exophiala spinifera CBS89968.</title>
        <authorList>
            <consortium name="The Broad Institute Genomics Platform"/>
            <person name="Cuomo C."/>
            <person name="de Hoog S."/>
            <person name="Gorbushina A."/>
            <person name="Stielow B."/>
            <person name="Teixiera M."/>
            <person name="Abouelleil A."/>
            <person name="Chapman S.B."/>
            <person name="Priest M."/>
            <person name="Young S.K."/>
            <person name="Wortman J."/>
            <person name="Nusbaum C."/>
            <person name="Birren B."/>
        </authorList>
    </citation>
    <scope>NUCLEOTIDE SEQUENCE [LARGE SCALE GENOMIC DNA]</scope>
    <source>
        <strain evidence="5 6">CBS 89968</strain>
    </source>
</reference>
<dbReference type="Proteomes" id="UP000053328">
    <property type="component" value="Unassembled WGS sequence"/>
</dbReference>
<dbReference type="RefSeq" id="XP_016241417.1">
    <property type="nucleotide sequence ID" value="XM_016376141.1"/>
</dbReference>